<proteinExistence type="predicted"/>
<accession>A0ABT6N1M1</accession>
<dbReference type="EMBL" id="JARYGZ010000001">
    <property type="protein sequence ID" value="MDH7639189.1"/>
    <property type="molecule type" value="Genomic_DNA"/>
</dbReference>
<organism evidence="2 3">
    <name type="scientific">Sphingomonas oryzagri</name>
    <dbReference type="NCBI Taxonomy" id="3042314"/>
    <lineage>
        <taxon>Bacteria</taxon>
        <taxon>Pseudomonadati</taxon>
        <taxon>Pseudomonadota</taxon>
        <taxon>Alphaproteobacteria</taxon>
        <taxon>Sphingomonadales</taxon>
        <taxon>Sphingomonadaceae</taxon>
        <taxon>Sphingomonas</taxon>
    </lineage>
</organism>
<comment type="caution">
    <text evidence="2">The sequence shown here is derived from an EMBL/GenBank/DDBJ whole genome shotgun (WGS) entry which is preliminary data.</text>
</comment>
<feature type="region of interest" description="Disordered" evidence="1">
    <location>
        <begin position="1"/>
        <end position="26"/>
    </location>
</feature>
<dbReference type="Proteomes" id="UP001160625">
    <property type="component" value="Unassembled WGS sequence"/>
</dbReference>
<evidence type="ECO:0000313" key="3">
    <source>
        <dbReference type="Proteomes" id="UP001160625"/>
    </source>
</evidence>
<evidence type="ECO:0000313" key="2">
    <source>
        <dbReference type="EMBL" id="MDH7639189.1"/>
    </source>
</evidence>
<protein>
    <submittedName>
        <fullName evidence="2">Uncharacterized protein</fullName>
    </submittedName>
</protein>
<dbReference type="RefSeq" id="WP_281044449.1">
    <property type="nucleotide sequence ID" value="NZ_JARYGZ010000001.1"/>
</dbReference>
<gene>
    <name evidence="2" type="ORF">QGN17_10645</name>
</gene>
<name>A0ABT6N1M1_9SPHN</name>
<evidence type="ECO:0000256" key="1">
    <source>
        <dbReference type="SAM" id="MobiDB-lite"/>
    </source>
</evidence>
<keyword evidence="3" id="KW-1185">Reference proteome</keyword>
<reference evidence="2" key="1">
    <citation type="submission" date="2023-04" db="EMBL/GenBank/DDBJ databases">
        <title>Sphingomonas sp. MAHUQ-71 isolated from rice field.</title>
        <authorList>
            <person name="Huq M.A."/>
        </authorList>
    </citation>
    <scope>NUCLEOTIDE SEQUENCE</scope>
    <source>
        <strain evidence="2">MAHUQ-71</strain>
    </source>
</reference>
<sequence>MSGEIGTHPSDAPSATAPRPNGEPHSSPLHVVALLVIDRESEAFANLKSPHGASDIYIGCAALLAKSAHAAGYEITLFTNEEALVRRHFDALDVVGSVRIEQRAFVSRLDRSVQHRSAHHKLDVIRELAQGDDGRTSMLVDLDAVFLRPLRLGELPNARQIGCYDISGAMRAESAGRSDDDIRHLTQRFRDGSPRWFGGEAIAGNAAKFREFLEYLDEVEPRYWELRDRLYHTGDEAPVSSALNLYLAKGGAISEMGDRRTIARWWTAGRPFRQPDFSAVVDRAILHLPADKEFLASMASDAFDPRTFIAAYRRYARVKLFGRRIKSLLFDRLRRGQPNFVARL</sequence>